<evidence type="ECO:0000313" key="2">
    <source>
        <dbReference type="EMBL" id="ACD70904.1"/>
    </source>
</evidence>
<evidence type="ECO:0000256" key="1">
    <source>
        <dbReference type="SAM" id="Phobius"/>
    </source>
</evidence>
<dbReference type="Proteomes" id="UP000001202">
    <property type="component" value="Chromosome"/>
</dbReference>
<proteinExistence type="predicted"/>
<dbReference type="AlphaFoldDB" id="A0A0H3BJ98"/>
<feature type="transmembrane region" description="Helical" evidence="1">
    <location>
        <begin position="107"/>
        <end position="130"/>
    </location>
</feature>
<gene>
    <name evidence="2" type="ordered locus">TPASS_0480</name>
</gene>
<dbReference type="GeneID" id="93876247"/>
<feature type="transmembrane region" description="Helical" evidence="1">
    <location>
        <begin position="24"/>
        <end position="50"/>
    </location>
</feature>
<sequence>MIRALFSLFRSLHANTHPADLAHAAALALALALLPRSSLLWYLLFAVCFFIRLNRGLLLLSLVLFGFVVPSFDPWLDSLGNWALCLPRLQPVYRALIEIPFVGLARFYNTMIAGGLVAGALCYLPCYALARCAVTAYRTYLYPKIHHATIFFLVRNAPLCKR</sequence>
<dbReference type="EMBL" id="CP000805">
    <property type="protein sequence ID" value="ACD70904.1"/>
    <property type="molecule type" value="Genomic_DNA"/>
</dbReference>
<dbReference type="NCBIfam" id="TIGR03546">
    <property type="entry name" value="TIGR03546 family protein"/>
    <property type="match status" value="1"/>
</dbReference>
<dbReference type="KEGG" id="tpp:TPASS_0480"/>
<keyword evidence="1" id="KW-1133">Transmembrane helix</keyword>
<feature type="transmembrane region" description="Helical" evidence="1">
    <location>
        <begin position="57"/>
        <end position="76"/>
    </location>
</feature>
<dbReference type="PATRIC" id="fig|455434.6.peg.480"/>
<reference evidence="2 3" key="1">
    <citation type="journal article" date="2008" name="BMC Microbiol.">
        <title>Complete genome sequence of Treponema pallidum ssp. pallidum strain SS14 determined with oligonucleotide arrays.</title>
        <authorList>
            <person name="Matejkova P."/>
            <person name="Strouhal M."/>
            <person name="Smajs D."/>
            <person name="Norris S.J."/>
            <person name="Palzkill T."/>
            <person name="Petrosino J.F."/>
            <person name="Sodergren E."/>
            <person name="Norton J.E."/>
            <person name="Singh J."/>
            <person name="Richmond T.A."/>
            <person name="Molla M.N."/>
            <person name="Albert T.J."/>
            <person name="Weinstock G.M."/>
        </authorList>
    </citation>
    <scope>NUCLEOTIDE SEQUENCE [LARGE SCALE GENOMIC DNA]</scope>
    <source>
        <strain evidence="2 3">SS14</strain>
    </source>
</reference>
<keyword evidence="1" id="KW-0812">Transmembrane</keyword>
<dbReference type="InterPro" id="IPR019935">
    <property type="entry name" value="CHP03546"/>
</dbReference>
<organism evidence="2 3">
    <name type="scientific">Treponema pallidum subsp. pallidum (strain SS14)</name>
    <dbReference type="NCBI Taxonomy" id="455434"/>
    <lineage>
        <taxon>Bacteria</taxon>
        <taxon>Pseudomonadati</taxon>
        <taxon>Spirochaetota</taxon>
        <taxon>Spirochaetia</taxon>
        <taxon>Spirochaetales</taxon>
        <taxon>Treponemataceae</taxon>
        <taxon>Treponema</taxon>
    </lineage>
</organism>
<name>A0A0H3BJ98_TREPS</name>
<evidence type="ECO:0000313" key="3">
    <source>
        <dbReference type="Proteomes" id="UP000001202"/>
    </source>
</evidence>
<dbReference type="RefSeq" id="WP_010881929.1">
    <property type="nucleotide sequence ID" value="NC_010741.1"/>
</dbReference>
<accession>A0A0H3BJ98</accession>
<protein>
    <recommendedName>
        <fullName evidence="4">DUF2062 domain-containing protein</fullName>
    </recommendedName>
</protein>
<evidence type="ECO:0008006" key="4">
    <source>
        <dbReference type="Google" id="ProtNLM"/>
    </source>
</evidence>
<keyword evidence="1" id="KW-0472">Membrane</keyword>